<dbReference type="Pfam" id="PF07519">
    <property type="entry name" value="Tannase"/>
    <property type="match status" value="1"/>
</dbReference>
<reference evidence="9 10" key="1">
    <citation type="submission" date="2017-08" db="EMBL/GenBank/DDBJ databases">
        <title>Reclassification of Bisgaard taxon 37 and 44.</title>
        <authorList>
            <person name="Christensen H."/>
        </authorList>
    </citation>
    <scope>NUCLEOTIDE SEQUENCE [LARGE SCALE GENOMIC DNA]</scope>
    <source>
        <strain evidence="9 10">EEAB3T1</strain>
    </source>
</reference>
<dbReference type="EMBL" id="NRJF01000069">
    <property type="protein sequence ID" value="RIY36192.1"/>
    <property type="molecule type" value="Genomic_DNA"/>
</dbReference>
<evidence type="ECO:0000313" key="9">
    <source>
        <dbReference type="EMBL" id="RIY36192.1"/>
    </source>
</evidence>
<evidence type="ECO:0000256" key="5">
    <source>
        <dbReference type="ARBA" id="ARBA00022801"/>
    </source>
</evidence>
<comment type="similarity">
    <text evidence="1">Belongs to the tannase family.</text>
</comment>
<dbReference type="InterPro" id="IPR029058">
    <property type="entry name" value="AB_hydrolase_fold"/>
</dbReference>
<keyword evidence="7" id="KW-1015">Disulfide bond</keyword>
<dbReference type="GO" id="GO:0052689">
    <property type="term" value="F:carboxylic ester hydrolase activity"/>
    <property type="evidence" value="ECO:0007669"/>
    <property type="project" value="UniProtKB-KW"/>
</dbReference>
<dbReference type="Gene3D" id="3.40.50.1820">
    <property type="entry name" value="alpha/beta hydrolase"/>
    <property type="match status" value="1"/>
</dbReference>
<feature type="signal peptide" evidence="8">
    <location>
        <begin position="1"/>
        <end position="28"/>
    </location>
</feature>
<dbReference type="OrthoDB" id="7197884at2"/>
<feature type="chain" id="PRO_5017425211" evidence="8">
    <location>
        <begin position="29"/>
        <end position="545"/>
    </location>
</feature>
<evidence type="ECO:0000256" key="2">
    <source>
        <dbReference type="ARBA" id="ARBA00022487"/>
    </source>
</evidence>
<proteinExistence type="inferred from homology"/>
<evidence type="ECO:0000256" key="8">
    <source>
        <dbReference type="SAM" id="SignalP"/>
    </source>
</evidence>
<accession>A0A3A1YDF7</accession>
<comment type="caution">
    <text evidence="9">The sequence shown here is derived from an EMBL/GenBank/DDBJ whole genome shotgun (WGS) entry which is preliminary data.</text>
</comment>
<dbReference type="PANTHER" id="PTHR33938:SF15">
    <property type="entry name" value="FERULOYL ESTERASE B-RELATED"/>
    <property type="match status" value="1"/>
</dbReference>
<keyword evidence="6" id="KW-0106">Calcium</keyword>
<gene>
    <name evidence="9" type="ORF">CKF59_02885</name>
</gene>
<dbReference type="PANTHER" id="PTHR33938">
    <property type="entry name" value="FERULOYL ESTERASE B-RELATED"/>
    <property type="match status" value="1"/>
</dbReference>
<dbReference type="RefSeq" id="WP_119534483.1">
    <property type="nucleotide sequence ID" value="NZ_NRJF01000069.1"/>
</dbReference>
<evidence type="ECO:0000256" key="7">
    <source>
        <dbReference type="ARBA" id="ARBA00023157"/>
    </source>
</evidence>
<keyword evidence="5 9" id="KW-0378">Hydrolase</keyword>
<dbReference type="Proteomes" id="UP000265964">
    <property type="component" value="Unassembled WGS sequence"/>
</dbReference>
<sequence length="545" mass="58914">MLKPFRSLIYTSLATSLAFLGFANSSFASKNQATTKSFNLEACQNINALNLGDNVKITQVSINQTGKIPADPMSAFTGGSPVDLETAPHCVIRGIIDERVGADSKPYGTQFELRLPSNWNQAFLFQGGGGVDGFVAPAVGSVPINTAKAVPALSRGYAVVSMDGGHPNPTPEFGLDQQARLDFAYQAIGKVVTIAKQIVTSTYGQKPTYSFFMGCSNGGREAMIAAQRYPTEFNGVIAVNAGFRLSRANVAQQWDYQQFMQAAPRNAQGEKILANALTQEDLDKVQQVILKQCDARDGLSDGIINAWESCKIDPNTLPLSAEKIQALTAVMNGAVNSKGEQIYAGWYWDSGINQPDWRRWKLGTSQIGKPNSLGVSLGSGSLVYYFMTPSQPNFDLEKFDFDRDTPLVYQTGAINDAISTDLSTFFANDGKLIVVTGASDPVFSAKDQVEWYQQMLADTAKGKDQSRLFVLPGMNHCGGGNGLDDVDPLSALERWNQTKVAPEQILARGTQHPSKEMPVCAYPQVATYVGGDPKVATSYSCKVLP</sequence>
<evidence type="ECO:0000313" key="10">
    <source>
        <dbReference type="Proteomes" id="UP000265964"/>
    </source>
</evidence>
<organism evidence="9 10">
    <name type="scientific">Psittacicella gerlachiana</name>
    <dbReference type="NCBI Taxonomy" id="2028574"/>
    <lineage>
        <taxon>Bacteria</taxon>
        <taxon>Pseudomonadati</taxon>
        <taxon>Pseudomonadota</taxon>
        <taxon>Gammaproteobacteria</taxon>
        <taxon>Pasteurellales</taxon>
        <taxon>Psittacicellaceae</taxon>
        <taxon>Psittacicella</taxon>
    </lineage>
</organism>
<keyword evidence="4 8" id="KW-0732">Signal</keyword>
<evidence type="ECO:0000256" key="6">
    <source>
        <dbReference type="ARBA" id="ARBA00022837"/>
    </source>
</evidence>
<keyword evidence="2" id="KW-0719">Serine esterase</keyword>
<protein>
    <submittedName>
        <fullName evidence="9">Tannase/feruloyl esterase family alpha/beta hydrolase</fullName>
    </submittedName>
</protein>
<evidence type="ECO:0000256" key="3">
    <source>
        <dbReference type="ARBA" id="ARBA00022723"/>
    </source>
</evidence>
<dbReference type="SUPFAM" id="SSF53474">
    <property type="entry name" value="alpha/beta-Hydrolases"/>
    <property type="match status" value="1"/>
</dbReference>
<evidence type="ECO:0000256" key="1">
    <source>
        <dbReference type="ARBA" id="ARBA00006249"/>
    </source>
</evidence>
<dbReference type="AlphaFoldDB" id="A0A3A1YDF7"/>
<keyword evidence="10" id="KW-1185">Reference proteome</keyword>
<dbReference type="GO" id="GO:0046872">
    <property type="term" value="F:metal ion binding"/>
    <property type="evidence" value="ECO:0007669"/>
    <property type="project" value="UniProtKB-KW"/>
</dbReference>
<name>A0A3A1YDF7_9GAMM</name>
<dbReference type="InterPro" id="IPR011118">
    <property type="entry name" value="Tannase/feruloyl_esterase"/>
</dbReference>
<keyword evidence="3" id="KW-0479">Metal-binding</keyword>
<evidence type="ECO:0000256" key="4">
    <source>
        <dbReference type="ARBA" id="ARBA00022729"/>
    </source>
</evidence>